<dbReference type="KEGG" id="abq:ABAZ39_03185"/>
<evidence type="ECO:0000259" key="1">
    <source>
        <dbReference type="Pfam" id="PF13439"/>
    </source>
</evidence>
<dbReference type="InterPro" id="IPR028098">
    <property type="entry name" value="Glyco_trans_4-like_N"/>
</dbReference>
<dbReference type="EMBL" id="CP007793">
    <property type="protein sequence ID" value="AIB11038.1"/>
    <property type="molecule type" value="Genomic_DNA"/>
</dbReference>
<protein>
    <submittedName>
        <fullName evidence="2">GDP-mannose-dependent alpha-mannosyltransferase</fullName>
    </submittedName>
</protein>
<organism evidence="2 3">
    <name type="scientific">Azospirillum argentinense</name>
    <dbReference type="NCBI Taxonomy" id="2970906"/>
    <lineage>
        <taxon>Bacteria</taxon>
        <taxon>Pseudomonadati</taxon>
        <taxon>Pseudomonadota</taxon>
        <taxon>Alphaproteobacteria</taxon>
        <taxon>Rhodospirillales</taxon>
        <taxon>Azospirillaceae</taxon>
        <taxon>Azospirillum</taxon>
    </lineage>
</organism>
<evidence type="ECO:0000313" key="3">
    <source>
        <dbReference type="Proteomes" id="UP000027186"/>
    </source>
</evidence>
<dbReference type="AlphaFoldDB" id="A0A060DJ89"/>
<keyword evidence="2" id="KW-0808">Transferase</keyword>
<dbReference type="GO" id="GO:0016757">
    <property type="term" value="F:glycosyltransferase activity"/>
    <property type="evidence" value="ECO:0007669"/>
    <property type="project" value="UniProtKB-KW"/>
</dbReference>
<dbReference type="CDD" id="cd03814">
    <property type="entry name" value="GT4-like"/>
    <property type="match status" value="1"/>
</dbReference>
<keyword evidence="2" id="KW-0328">Glycosyltransferase</keyword>
<dbReference type="RefSeq" id="WP_038526656.1">
    <property type="nucleotide sequence ID" value="NZ_CP007793.1"/>
</dbReference>
<proteinExistence type="predicted"/>
<dbReference type="Pfam" id="PF13439">
    <property type="entry name" value="Glyco_transf_4"/>
    <property type="match status" value="1"/>
</dbReference>
<dbReference type="InterPro" id="IPR050194">
    <property type="entry name" value="Glycosyltransferase_grp1"/>
</dbReference>
<dbReference type="PANTHER" id="PTHR45947:SF3">
    <property type="entry name" value="SULFOQUINOVOSYL TRANSFERASE SQD2"/>
    <property type="match status" value="1"/>
</dbReference>
<dbReference type="PANTHER" id="PTHR45947">
    <property type="entry name" value="SULFOQUINOVOSYL TRANSFERASE SQD2"/>
    <property type="match status" value="1"/>
</dbReference>
<dbReference type="SUPFAM" id="SSF53756">
    <property type="entry name" value="UDP-Glycosyltransferase/glycogen phosphorylase"/>
    <property type="match status" value="1"/>
</dbReference>
<evidence type="ECO:0000313" key="2">
    <source>
        <dbReference type="EMBL" id="AIB11038.1"/>
    </source>
</evidence>
<name>A0A060DJ89_9PROT</name>
<dbReference type="Proteomes" id="UP000027186">
    <property type="component" value="Chromosome"/>
</dbReference>
<reference evidence="2 3" key="1">
    <citation type="journal article" date="2014" name="Genome Announc.">
        <title>Complete Genome Sequence of the Model Rhizosphere Strain Azospirillum brasilense Az39, Successfully Applied in Agriculture.</title>
        <authorList>
            <person name="Rivera D."/>
            <person name="Revale S."/>
            <person name="Molina R."/>
            <person name="Gualpa J."/>
            <person name="Puente M."/>
            <person name="Maroniche G."/>
            <person name="Paris G."/>
            <person name="Baker D."/>
            <person name="Clavijo B."/>
            <person name="McLay K."/>
            <person name="Spaepen S."/>
            <person name="Perticari A."/>
            <person name="Vazquez M."/>
            <person name="Wisniewski-Dye F."/>
            <person name="Watkins C."/>
            <person name="Martinez-Abarca F."/>
            <person name="Vanderleyden J."/>
            <person name="Cassan F."/>
        </authorList>
    </citation>
    <scope>NUCLEOTIDE SEQUENCE [LARGE SCALE GENOMIC DNA]</scope>
    <source>
        <strain evidence="2 3">Az39</strain>
    </source>
</reference>
<dbReference type="Gene3D" id="3.40.50.2000">
    <property type="entry name" value="Glycogen Phosphorylase B"/>
    <property type="match status" value="2"/>
</dbReference>
<sequence length="332" mass="36638">MNILIVSDAWLPQVNGVVRTIGTVRSELEAMGHRVEVIGPDRFRTVPMPTYPEIRLALGAGRRLTAMIDALRPDCIHIATEGPLGFATRRYCLGRGKPFTTAYHTRFPEYVRDRAPVPLALSYAVVRRFHKPSSAVMVATPSIESDLAARGFTNIRRWTRGVDTELFRPRAKDFLALPRPIALYVGRVAVEKNLEEFLKLDLPGSKLVVGDGPARAELQQKYPDVHWAGARHGEELAQHYAAADVFVFPSRTDTFGLVLLEALASGVPVAAYPVPGPLDVVDGSGVGCLDEDLKGAVERALTIPPDLCRDYALNFSWRRSAEQFLANLRPFA</sequence>
<dbReference type="Pfam" id="PF13692">
    <property type="entry name" value="Glyco_trans_1_4"/>
    <property type="match status" value="1"/>
</dbReference>
<accession>A0A060DJ89</accession>
<gene>
    <name evidence="2" type="ORF">ABAZ39_03185</name>
</gene>
<feature type="domain" description="Glycosyltransferase subfamily 4-like N-terminal" evidence="1">
    <location>
        <begin position="14"/>
        <end position="165"/>
    </location>
</feature>